<dbReference type="GeneID" id="17304849"/>
<accession>L1JI57</accession>
<dbReference type="RefSeq" id="XP_005834987.1">
    <property type="nucleotide sequence ID" value="XM_005834930.1"/>
</dbReference>
<sequence length="80" mass="8574">MGSNFSGDSLDCLQHLLGEDNSLGSLLSSRQGVFPCSNSRQALVEKGGDSVLSPAKRTLEVQEGGEQEGYGRASKQLKMW</sequence>
<evidence type="ECO:0000313" key="2">
    <source>
        <dbReference type="EMBL" id="EKX48007.1"/>
    </source>
</evidence>
<dbReference type="EnsemblProtists" id="EKX48007">
    <property type="protein sequence ID" value="EKX48007"/>
    <property type="gene ID" value="GUITHDRAFT_151904"/>
</dbReference>
<reference evidence="3" key="3">
    <citation type="submission" date="2016-03" db="UniProtKB">
        <authorList>
            <consortium name="EnsemblProtists"/>
        </authorList>
    </citation>
    <scope>IDENTIFICATION</scope>
</reference>
<name>L1JI57_GUITC</name>
<dbReference type="PaxDb" id="55529-EKX48007"/>
<evidence type="ECO:0000313" key="4">
    <source>
        <dbReference type="Proteomes" id="UP000011087"/>
    </source>
</evidence>
<feature type="region of interest" description="Disordered" evidence="1">
    <location>
        <begin position="59"/>
        <end position="80"/>
    </location>
</feature>
<evidence type="ECO:0000313" key="3">
    <source>
        <dbReference type="EnsemblProtists" id="EKX48007"/>
    </source>
</evidence>
<gene>
    <name evidence="2" type="ORF">GUITHDRAFT_151904</name>
</gene>
<organism evidence="2">
    <name type="scientific">Guillardia theta (strain CCMP2712)</name>
    <name type="common">Cryptophyte</name>
    <dbReference type="NCBI Taxonomy" id="905079"/>
    <lineage>
        <taxon>Eukaryota</taxon>
        <taxon>Cryptophyceae</taxon>
        <taxon>Pyrenomonadales</taxon>
        <taxon>Geminigeraceae</taxon>
        <taxon>Guillardia</taxon>
    </lineage>
</organism>
<reference evidence="4" key="2">
    <citation type="submission" date="2012-11" db="EMBL/GenBank/DDBJ databases">
        <authorList>
            <person name="Kuo A."/>
            <person name="Curtis B.A."/>
            <person name="Tanifuji G."/>
            <person name="Burki F."/>
            <person name="Gruber A."/>
            <person name="Irimia M."/>
            <person name="Maruyama S."/>
            <person name="Arias M.C."/>
            <person name="Ball S.G."/>
            <person name="Gile G.H."/>
            <person name="Hirakawa Y."/>
            <person name="Hopkins J.F."/>
            <person name="Rensing S.A."/>
            <person name="Schmutz J."/>
            <person name="Symeonidi A."/>
            <person name="Elias M."/>
            <person name="Eveleigh R.J."/>
            <person name="Herman E.K."/>
            <person name="Klute M.J."/>
            <person name="Nakayama T."/>
            <person name="Obornik M."/>
            <person name="Reyes-Prieto A."/>
            <person name="Armbrust E.V."/>
            <person name="Aves S.J."/>
            <person name="Beiko R.G."/>
            <person name="Coutinho P."/>
            <person name="Dacks J.B."/>
            <person name="Durnford D.G."/>
            <person name="Fast N.M."/>
            <person name="Green B.R."/>
            <person name="Grisdale C."/>
            <person name="Hempe F."/>
            <person name="Henrissat B."/>
            <person name="Hoppner M.P."/>
            <person name="Ishida K.-I."/>
            <person name="Kim E."/>
            <person name="Koreny L."/>
            <person name="Kroth P.G."/>
            <person name="Liu Y."/>
            <person name="Malik S.-B."/>
            <person name="Maier U.G."/>
            <person name="McRose D."/>
            <person name="Mock T."/>
            <person name="Neilson J.A."/>
            <person name="Onodera N.T."/>
            <person name="Poole A.M."/>
            <person name="Pritham E.J."/>
            <person name="Richards T.A."/>
            <person name="Rocap G."/>
            <person name="Roy S.W."/>
            <person name="Sarai C."/>
            <person name="Schaack S."/>
            <person name="Shirato S."/>
            <person name="Slamovits C.H."/>
            <person name="Spencer D.F."/>
            <person name="Suzuki S."/>
            <person name="Worden A.Z."/>
            <person name="Zauner S."/>
            <person name="Barry K."/>
            <person name="Bell C."/>
            <person name="Bharti A.K."/>
            <person name="Crow J.A."/>
            <person name="Grimwood J."/>
            <person name="Kramer R."/>
            <person name="Lindquist E."/>
            <person name="Lucas S."/>
            <person name="Salamov A."/>
            <person name="McFadden G.I."/>
            <person name="Lane C.E."/>
            <person name="Keeling P.J."/>
            <person name="Gray M.W."/>
            <person name="Grigoriev I.V."/>
            <person name="Archibald J.M."/>
        </authorList>
    </citation>
    <scope>NUCLEOTIDE SEQUENCE</scope>
    <source>
        <strain evidence="4">CCMP2712</strain>
    </source>
</reference>
<dbReference type="HOGENOM" id="CLU_2594865_0_0_1"/>
<keyword evidence="4" id="KW-1185">Reference proteome</keyword>
<reference evidence="2 4" key="1">
    <citation type="journal article" date="2012" name="Nature">
        <title>Algal genomes reveal evolutionary mosaicism and the fate of nucleomorphs.</title>
        <authorList>
            <consortium name="DOE Joint Genome Institute"/>
            <person name="Curtis B.A."/>
            <person name="Tanifuji G."/>
            <person name="Burki F."/>
            <person name="Gruber A."/>
            <person name="Irimia M."/>
            <person name="Maruyama S."/>
            <person name="Arias M.C."/>
            <person name="Ball S.G."/>
            <person name="Gile G.H."/>
            <person name="Hirakawa Y."/>
            <person name="Hopkins J.F."/>
            <person name="Kuo A."/>
            <person name="Rensing S.A."/>
            <person name="Schmutz J."/>
            <person name="Symeonidi A."/>
            <person name="Elias M."/>
            <person name="Eveleigh R.J."/>
            <person name="Herman E.K."/>
            <person name="Klute M.J."/>
            <person name="Nakayama T."/>
            <person name="Obornik M."/>
            <person name="Reyes-Prieto A."/>
            <person name="Armbrust E.V."/>
            <person name="Aves S.J."/>
            <person name="Beiko R.G."/>
            <person name="Coutinho P."/>
            <person name="Dacks J.B."/>
            <person name="Durnford D.G."/>
            <person name="Fast N.M."/>
            <person name="Green B.R."/>
            <person name="Grisdale C.J."/>
            <person name="Hempel F."/>
            <person name="Henrissat B."/>
            <person name="Hoppner M.P."/>
            <person name="Ishida K."/>
            <person name="Kim E."/>
            <person name="Koreny L."/>
            <person name="Kroth P.G."/>
            <person name="Liu Y."/>
            <person name="Malik S.B."/>
            <person name="Maier U.G."/>
            <person name="McRose D."/>
            <person name="Mock T."/>
            <person name="Neilson J.A."/>
            <person name="Onodera N.T."/>
            <person name="Poole A.M."/>
            <person name="Pritham E.J."/>
            <person name="Richards T.A."/>
            <person name="Rocap G."/>
            <person name="Roy S.W."/>
            <person name="Sarai C."/>
            <person name="Schaack S."/>
            <person name="Shirato S."/>
            <person name="Slamovits C.H."/>
            <person name="Spencer D.F."/>
            <person name="Suzuki S."/>
            <person name="Worden A.Z."/>
            <person name="Zauner S."/>
            <person name="Barry K."/>
            <person name="Bell C."/>
            <person name="Bharti A.K."/>
            <person name="Crow J.A."/>
            <person name="Grimwood J."/>
            <person name="Kramer R."/>
            <person name="Lindquist E."/>
            <person name="Lucas S."/>
            <person name="Salamov A."/>
            <person name="McFadden G.I."/>
            <person name="Lane C.E."/>
            <person name="Keeling P.J."/>
            <person name="Gray M.W."/>
            <person name="Grigoriev I.V."/>
            <person name="Archibald J.M."/>
        </authorList>
    </citation>
    <scope>NUCLEOTIDE SEQUENCE</scope>
    <source>
        <strain evidence="2 4">CCMP2712</strain>
    </source>
</reference>
<proteinExistence type="predicted"/>
<dbReference type="EMBL" id="JH992987">
    <property type="protein sequence ID" value="EKX48007.1"/>
    <property type="molecule type" value="Genomic_DNA"/>
</dbReference>
<evidence type="ECO:0000256" key="1">
    <source>
        <dbReference type="SAM" id="MobiDB-lite"/>
    </source>
</evidence>
<dbReference type="Proteomes" id="UP000011087">
    <property type="component" value="Unassembled WGS sequence"/>
</dbReference>
<protein>
    <submittedName>
        <fullName evidence="2 3">Uncharacterized protein</fullName>
    </submittedName>
</protein>
<dbReference type="KEGG" id="gtt:GUITHDRAFT_151904"/>
<dbReference type="AlphaFoldDB" id="L1JI57"/>